<comment type="caution">
    <text evidence="1">The sequence shown here is derived from an EMBL/GenBank/DDBJ whole genome shotgun (WGS) entry which is preliminary data.</text>
</comment>
<reference evidence="1 2" key="1">
    <citation type="journal article" date="2018" name="Front. Plant Sci.">
        <title>Red Clover (Trifolium pratense) and Zigzag Clover (T. medium) - A Picture of Genomic Similarities and Differences.</title>
        <authorList>
            <person name="Dluhosova J."/>
            <person name="Istvanek J."/>
            <person name="Nedelnik J."/>
            <person name="Repkova J."/>
        </authorList>
    </citation>
    <scope>NUCLEOTIDE SEQUENCE [LARGE SCALE GENOMIC DNA]</scope>
    <source>
        <strain evidence="1">10/8</strain>
        <strain evidence="2">cv. 10/8</strain>
        <tissue evidence="1">Leaf</tissue>
    </source>
</reference>
<dbReference type="EMBL" id="LXQA010056284">
    <property type="protein sequence ID" value="MCI04722.1"/>
    <property type="molecule type" value="Genomic_DNA"/>
</dbReference>
<name>A0A392PMM7_9FABA</name>
<proteinExistence type="predicted"/>
<evidence type="ECO:0000313" key="1">
    <source>
        <dbReference type="EMBL" id="MCI12145.1"/>
    </source>
</evidence>
<dbReference type="EMBL" id="LXQA010082913">
    <property type="protein sequence ID" value="MCI12145.1"/>
    <property type="molecule type" value="Genomic_DNA"/>
</dbReference>
<sequence>MIPSTEPSSSSQCLTKLQQLTTTFCSNMTELLSENGSSSNRLEKHAKWDTFQEQLSTGLGALKELYFLEDKGISGQDIESRNHPPQDLSSTQTFISGKSVWSYWD</sequence>
<dbReference type="Proteomes" id="UP000265520">
    <property type="component" value="Unassembled WGS sequence"/>
</dbReference>
<protein>
    <submittedName>
        <fullName evidence="1">Uncharacterized protein</fullName>
    </submittedName>
</protein>
<dbReference type="EMBL" id="LXQA010084563">
    <property type="protein sequence ID" value="MCI12533.1"/>
    <property type="molecule type" value="Genomic_DNA"/>
</dbReference>
<dbReference type="AlphaFoldDB" id="A0A392PMM7"/>
<organism evidence="1 2">
    <name type="scientific">Trifolium medium</name>
    <dbReference type="NCBI Taxonomy" id="97028"/>
    <lineage>
        <taxon>Eukaryota</taxon>
        <taxon>Viridiplantae</taxon>
        <taxon>Streptophyta</taxon>
        <taxon>Embryophyta</taxon>
        <taxon>Tracheophyta</taxon>
        <taxon>Spermatophyta</taxon>
        <taxon>Magnoliopsida</taxon>
        <taxon>eudicotyledons</taxon>
        <taxon>Gunneridae</taxon>
        <taxon>Pentapetalae</taxon>
        <taxon>rosids</taxon>
        <taxon>fabids</taxon>
        <taxon>Fabales</taxon>
        <taxon>Fabaceae</taxon>
        <taxon>Papilionoideae</taxon>
        <taxon>50 kb inversion clade</taxon>
        <taxon>NPAAA clade</taxon>
        <taxon>Hologalegina</taxon>
        <taxon>IRL clade</taxon>
        <taxon>Trifolieae</taxon>
        <taxon>Trifolium</taxon>
    </lineage>
</organism>
<evidence type="ECO:0000313" key="2">
    <source>
        <dbReference type="Proteomes" id="UP000265520"/>
    </source>
</evidence>
<keyword evidence="2" id="KW-1185">Reference proteome</keyword>
<accession>A0A392PMM7</accession>